<name>A0A0T5P640_9RHOB</name>
<dbReference type="PRINTS" id="PR00112">
    <property type="entry name" value="ACYLPHPHTASE"/>
</dbReference>
<evidence type="ECO:0000313" key="10">
    <source>
        <dbReference type="Proteomes" id="UP000051401"/>
    </source>
</evidence>
<dbReference type="InterPro" id="IPR036046">
    <property type="entry name" value="Acylphosphatase-like_dom_sf"/>
</dbReference>
<dbReference type="Proteomes" id="UP000051401">
    <property type="component" value="Unassembled WGS sequence"/>
</dbReference>
<accession>A0A0T5P640</accession>
<evidence type="ECO:0000256" key="6">
    <source>
        <dbReference type="RuleBase" id="RU004168"/>
    </source>
</evidence>
<dbReference type="PROSITE" id="PS00151">
    <property type="entry name" value="ACYLPHOSPHATASE_2"/>
    <property type="match status" value="1"/>
</dbReference>
<dbReference type="RefSeq" id="WP_057818093.1">
    <property type="nucleotide sequence ID" value="NZ_CP031598.1"/>
</dbReference>
<dbReference type="PATRIC" id="fig|540747.5.peg.1352"/>
<dbReference type="EC" id="3.6.1.7" evidence="2 4"/>
<reference evidence="8 10" key="1">
    <citation type="submission" date="2015-04" db="EMBL/GenBank/DDBJ databases">
        <title>The draft genome sequence of Roseovarius indicus B108T.</title>
        <authorList>
            <person name="Li G."/>
            <person name="Lai Q."/>
            <person name="Shao Z."/>
            <person name="Yan P."/>
        </authorList>
    </citation>
    <scope>NUCLEOTIDE SEQUENCE [LARGE SCALE GENOMIC DNA]</scope>
    <source>
        <strain evidence="8 10">B108</strain>
    </source>
</reference>
<evidence type="ECO:0000313" key="9">
    <source>
        <dbReference type="EMBL" id="QEW28136.1"/>
    </source>
</evidence>
<evidence type="ECO:0000256" key="5">
    <source>
        <dbReference type="RuleBase" id="RU000553"/>
    </source>
</evidence>
<comment type="similarity">
    <text evidence="1 6">Belongs to the acylphosphatase family.</text>
</comment>
<evidence type="ECO:0000259" key="7">
    <source>
        <dbReference type="PROSITE" id="PS51160"/>
    </source>
</evidence>
<proteinExistence type="inferred from homology"/>
<dbReference type="InterPro" id="IPR017968">
    <property type="entry name" value="Acylphosphatase_CS"/>
</dbReference>
<comment type="catalytic activity">
    <reaction evidence="3 4 5">
        <text>an acyl phosphate + H2O = a carboxylate + phosphate + H(+)</text>
        <dbReference type="Rhea" id="RHEA:14965"/>
        <dbReference type="ChEBI" id="CHEBI:15377"/>
        <dbReference type="ChEBI" id="CHEBI:15378"/>
        <dbReference type="ChEBI" id="CHEBI:29067"/>
        <dbReference type="ChEBI" id="CHEBI:43474"/>
        <dbReference type="ChEBI" id="CHEBI:59918"/>
        <dbReference type="EC" id="3.6.1.7"/>
    </reaction>
</comment>
<dbReference type="KEGG" id="rid:RIdsm_03961"/>
<evidence type="ECO:0000256" key="1">
    <source>
        <dbReference type="ARBA" id="ARBA00005614"/>
    </source>
</evidence>
<dbReference type="InterPro" id="IPR001792">
    <property type="entry name" value="Acylphosphatase-like_dom"/>
</dbReference>
<dbReference type="GO" id="GO:0003998">
    <property type="term" value="F:acylphosphatase activity"/>
    <property type="evidence" value="ECO:0007669"/>
    <property type="project" value="UniProtKB-EC"/>
</dbReference>
<evidence type="ECO:0000256" key="2">
    <source>
        <dbReference type="ARBA" id="ARBA00012150"/>
    </source>
</evidence>
<evidence type="ECO:0000313" key="8">
    <source>
        <dbReference type="EMBL" id="KRS16497.1"/>
    </source>
</evidence>
<dbReference type="STRING" id="540747.SAMN04488031_11262"/>
<organism evidence="8 10">
    <name type="scientific">Roseovarius indicus</name>
    <dbReference type="NCBI Taxonomy" id="540747"/>
    <lineage>
        <taxon>Bacteria</taxon>
        <taxon>Pseudomonadati</taxon>
        <taxon>Pseudomonadota</taxon>
        <taxon>Alphaproteobacteria</taxon>
        <taxon>Rhodobacterales</taxon>
        <taxon>Roseobacteraceae</taxon>
        <taxon>Roseovarius</taxon>
    </lineage>
</organism>
<keyword evidence="4 5" id="KW-0378">Hydrolase</keyword>
<dbReference type="InterPro" id="IPR020456">
    <property type="entry name" value="Acylphosphatase"/>
</dbReference>
<dbReference type="Proteomes" id="UP000325785">
    <property type="component" value="Chromosome"/>
</dbReference>
<dbReference type="Gene3D" id="3.30.70.100">
    <property type="match status" value="1"/>
</dbReference>
<dbReference type="Pfam" id="PF00708">
    <property type="entry name" value="Acylphosphatase"/>
    <property type="match status" value="1"/>
</dbReference>
<feature type="domain" description="Acylphosphatase-like" evidence="7">
    <location>
        <begin position="6"/>
        <end position="92"/>
    </location>
</feature>
<protein>
    <recommendedName>
        <fullName evidence="2 4">Acylphosphatase</fullName>
        <ecNumber evidence="2 4">3.6.1.7</ecNumber>
    </recommendedName>
</protein>
<sequence>MSDTKAIHARIEGRVQGVSFRAWTQIEAKTRGLTGWVRNEADGAVTTLMAGPVASVDEMLRELNHGPPAAVVRSVEVSEADWQGGNGFEILR</sequence>
<dbReference type="PANTHER" id="PTHR47268:SF4">
    <property type="entry name" value="ACYLPHOSPHATASE"/>
    <property type="match status" value="1"/>
</dbReference>
<dbReference type="PROSITE" id="PS51160">
    <property type="entry name" value="ACYLPHOSPHATASE_3"/>
    <property type="match status" value="1"/>
</dbReference>
<feature type="active site" evidence="4">
    <location>
        <position position="39"/>
    </location>
</feature>
<dbReference type="SUPFAM" id="SSF54975">
    <property type="entry name" value="Acylphosphatase/BLUF domain-like"/>
    <property type="match status" value="1"/>
</dbReference>
<dbReference type="PROSITE" id="PS00150">
    <property type="entry name" value="ACYLPHOSPHATASE_1"/>
    <property type="match status" value="1"/>
</dbReference>
<keyword evidence="10" id="KW-1185">Reference proteome</keyword>
<gene>
    <name evidence="9" type="primary">acyP</name>
    <name evidence="9" type="ORF">RIdsm_03961</name>
    <name evidence="8" type="ORF">XM52_18030</name>
</gene>
<feature type="active site" evidence="4">
    <location>
        <position position="21"/>
    </location>
</feature>
<evidence type="ECO:0000313" key="11">
    <source>
        <dbReference type="Proteomes" id="UP000325785"/>
    </source>
</evidence>
<dbReference type="AlphaFoldDB" id="A0A0T5P640"/>
<evidence type="ECO:0000256" key="3">
    <source>
        <dbReference type="ARBA" id="ARBA00047645"/>
    </source>
</evidence>
<dbReference type="EMBL" id="LAXI01000013">
    <property type="protein sequence ID" value="KRS16497.1"/>
    <property type="molecule type" value="Genomic_DNA"/>
</dbReference>
<dbReference type="PANTHER" id="PTHR47268">
    <property type="entry name" value="ACYLPHOSPHATASE"/>
    <property type="match status" value="1"/>
</dbReference>
<dbReference type="OrthoDB" id="5295388at2"/>
<reference evidence="9 11" key="2">
    <citation type="submission" date="2018-08" db="EMBL/GenBank/DDBJ databases">
        <title>Genetic Globetrotter - A new plasmid hitch-hiking vast phylogenetic and geographic distances.</title>
        <authorList>
            <person name="Vollmers J."/>
            <person name="Petersen J."/>
        </authorList>
    </citation>
    <scope>NUCLEOTIDE SEQUENCE [LARGE SCALE GENOMIC DNA]</scope>
    <source>
        <strain evidence="9 11">DSM 26383</strain>
    </source>
</reference>
<evidence type="ECO:0000256" key="4">
    <source>
        <dbReference type="PROSITE-ProRule" id="PRU00520"/>
    </source>
</evidence>
<dbReference type="EMBL" id="CP031598">
    <property type="protein sequence ID" value="QEW28136.1"/>
    <property type="molecule type" value="Genomic_DNA"/>
</dbReference>